<accession>A0AAE0ZC67</accession>
<name>A0AAE0ZC67_9GAST</name>
<dbReference type="EMBL" id="JAWDGP010004208">
    <property type="protein sequence ID" value="KAK3766608.1"/>
    <property type="molecule type" value="Genomic_DNA"/>
</dbReference>
<dbReference type="Proteomes" id="UP001283361">
    <property type="component" value="Unassembled WGS sequence"/>
</dbReference>
<dbReference type="AlphaFoldDB" id="A0AAE0ZC67"/>
<proteinExistence type="predicted"/>
<gene>
    <name evidence="1" type="ORF">RRG08_042388</name>
</gene>
<evidence type="ECO:0000313" key="2">
    <source>
        <dbReference type="Proteomes" id="UP001283361"/>
    </source>
</evidence>
<sequence>MRLMGSLHIRLDKPPSNVGSLCLTQTDGGRGLK</sequence>
<evidence type="ECO:0000313" key="1">
    <source>
        <dbReference type="EMBL" id="KAK3766608.1"/>
    </source>
</evidence>
<protein>
    <submittedName>
        <fullName evidence="1">Uncharacterized protein</fullName>
    </submittedName>
</protein>
<reference evidence="1" key="1">
    <citation type="journal article" date="2023" name="G3 (Bethesda)">
        <title>A reference genome for the long-term kleptoplast-retaining sea slug Elysia crispata morphotype clarki.</title>
        <authorList>
            <person name="Eastman K.E."/>
            <person name="Pendleton A.L."/>
            <person name="Shaikh M.A."/>
            <person name="Suttiyut T."/>
            <person name="Ogas R."/>
            <person name="Tomko P."/>
            <person name="Gavelis G."/>
            <person name="Widhalm J.R."/>
            <person name="Wisecaver J.H."/>
        </authorList>
    </citation>
    <scope>NUCLEOTIDE SEQUENCE</scope>
    <source>
        <strain evidence="1">ECLA1</strain>
    </source>
</reference>
<keyword evidence="2" id="KW-1185">Reference proteome</keyword>
<comment type="caution">
    <text evidence="1">The sequence shown here is derived from an EMBL/GenBank/DDBJ whole genome shotgun (WGS) entry which is preliminary data.</text>
</comment>
<organism evidence="1 2">
    <name type="scientific">Elysia crispata</name>
    <name type="common">lettuce slug</name>
    <dbReference type="NCBI Taxonomy" id="231223"/>
    <lineage>
        <taxon>Eukaryota</taxon>
        <taxon>Metazoa</taxon>
        <taxon>Spiralia</taxon>
        <taxon>Lophotrochozoa</taxon>
        <taxon>Mollusca</taxon>
        <taxon>Gastropoda</taxon>
        <taxon>Heterobranchia</taxon>
        <taxon>Euthyneura</taxon>
        <taxon>Panpulmonata</taxon>
        <taxon>Sacoglossa</taxon>
        <taxon>Placobranchoidea</taxon>
        <taxon>Plakobranchidae</taxon>
        <taxon>Elysia</taxon>
    </lineage>
</organism>